<feature type="domain" description="Ice-binding protein C-terminal" evidence="2">
    <location>
        <begin position="261"/>
        <end position="283"/>
    </location>
</feature>
<dbReference type="Pfam" id="PF07589">
    <property type="entry name" value="PEP-CTERM"/>
    <property type="match status" value="1"/>
</dbReference>
<evidence type="ECO:0000313" key="4">
    <source>
        <dbReference type="Proteomes" id="UP000494216"/>
    </source>
</evidence>
<keyword evidence="4" id="KW-1185">Reference proteome</keyword>
<keyword evidence="1" id="KW-0732">Signal</keyword>
<gene>
    <name evidence="3" type="ORF">METHB2_240046</name>
</gene>
<evidence type="ECO:0000256" key="1">
    <source>
        <dbReference type="SAM" id="SignalP"/>
    </source>
</evidence>
<sequence>MKLHTKPKMPLLTTVAAVGLALGSTGALAGHIPGFSFSNDAFNINPVTAGACTASATCADSTTNLRYIDFSYNAEADQTVSSFNETGGGFFGTFRESLGGQAAQNTGLGTDYSIYALFSGLGTTANNTAGGINGTFSSFTFSMYIDPNQDTKLTTPAVGGPDESVTVASLGADDFNILNGTLIGNNGGFHVFPGLAGGDFDVLLNATRVGGFFSGVAFADPGTTADFNGVNSNIVGVAPPPGSFTDGTINGSGNASFGSQQVPEPESLALLGLGLAGLGFARRSRKARS</sequence>
<dbReference type="NCBIfam" id="NF033554">
    <property type="entry name" value="floc_PepA"/>
    <property type="match status" value="1"/>
</dbReference>
<dbReference type="RefSeq" id="WP_174625500.1">
    <property type="nucleotide sequence ID" value="NZ_CADCXN010000052.1"/>
</dbReference>
<evidence type="ECO:0000259" key="2">
    <source>
        <dbReference type="Pfam" id="PF07589"/>
    </source>
</evidence>
<feature type="signal peptide" evidence="1">
    <location>
        <begin position="1"/>
        <end position="29"/>
    </location>
</feature>
<dbReference type="NCBIfam" id="TIGR02595">
    <property type="entry name" value="PEP_CTERM"/>
    <property type="match status" value="1"/>
</dbReference>
<reference evidence="3 4" key="1">
    <citation type="submission" date="2020-02" db="EMBL/GenBank/DDBJ databases">
        <authorList>
            <person name="Hogendoorn C."/>
        </authorList>
    </citation>
    <scope>NUCLEOTIDE SEQUENCE [LARGE SCALE GENOMIC DNA]</scope>
    <source>
        <strain evidence="3">METHB21</strain>
    </source>
</reference>
<dbReference type="Proteomes" id="UP000494216">
    <property type="component" value="Unassembled WGS sequence"/>
</dbReference>
<dbReference type="EMBL" id="CADCXN010000052">
    <property type="protein sequence ID" value="CAA9890573.1"/>
    <property type="molecule type" value="Genomic_DNA"/>
</dbReference>
<organism evidence="3 4">
    <name type="scientific">Candidatus Methylobacter favarea</name>
    <dbReference type="NCBI Taxonomy" id="2707345"/>
    <lineage>
        <taxon>Bacteria</taxon>
        <taxon>Pseudomonadati</taxon>
        <taxon>Pseudomonadota</taxon>
        <taxon>Gammaproteobacteria</taxon>
        <taxon>Methylococcales</taxon>
        <taxon>Methylococcaceae</taxon>
        <taxon>Methylobacter</taxon>
    </lineage>
</organism>
<dbReference type="AlphaFoldDB" id="A0A8S0Y664"/>
<name>A0A8S0Y664_9GAMM</name>
<feature type="chain" id="PRO_5035816034" evidence="1">
    <location>
        <begin position="30"/>
        <end position="289"/>
    </location>
</feature>
<comment type="caution">
    <text evidence="3">The sequence shown here is derived from an EMBL/GenBank/DDBJ whole genome shotgun (WGS) entry which is preliminary data.</text>
</comment>
<protein>
    <submittedName>
        <fullName evidence="3">PEP-CTERM protein-sorting domain-containing protein</fullName>
    </submittedName>
</protein>
<proteinExistence type="predicted"/>
<evidence type="ECO:0000313" key="3">
    <source>
        <dbReference type="EMBL" id="CAA9890573.1"/>
    </source>
</evidence>
<accession>A0A8S0Y664</accession>
<dbReference type="InterPro" id="IPR013424">
    <property type="entry name" value="Ice-binding_C"/>
</dbReference>